<dbReference type="Proteomes" id="UP000224567">
    <property type="component" value="Unassembled WGS sequence"/>
</dbReference>
<reference evidence="2" key="2">
    <citation type="journal article" date="2017" name="J. Anim. Genet.">
        <title>Multiple reference genome sequences of hot pepper reveal the massive evolution of plant disease resistance genes by retroduplication.</title>
        <authorList>
            <person name="Kim S."/>
            <person name="Park J."/>
            <person name="Yeom S.-I."/>
            <person name="Kim Y.-M."/>
            <person name="Seo E."/>
            <person name="Kim K.-T."/>
            <person name="Kim M.-S."/>
            <person name="Lee J.M."/>
            <person name="Cheong K."/>
            <person name="Shin H.-S."/>
            <person name="Kim S.-B."/>
            <person name="Han K."/>
            <person name="Lee J."/>
            <person name="Park M."/>
            <person name="Lee H.-A."/>
            <person name="Lee H.-Y."/>
            <person name="Lee Y."/>
            <person name="Oh S."/>
            <person name="Lee J.H."/>
            <person name="Choi E."/>
            <person name="Choi E."/>
            <person name="Lee S.E."/>
            <person name="Jeon J."/>
            <person name="Kim H."/>
            <person name="Choi G."/>
            <person name="Song H."/>
            <person name="Lee J."/>
            <person name="Lee S.-C."/>
            <person name="Kwon J.-K."/>
            <person name="Lee H.-Y."/>
            <person name="Koo N."/>
            <person name="Hong Y."/>
            <person name="Kim R.W."/>
            <person name="Kang W.-H."/>
            <person name="Huh J.H."/>
            <person name="Kang B.-C."/>
            <person name="Yang T.-J."/>
            <person name="Lee Y.-H."/>
            <person name="Bennetzen J.L."/>
            <person name="Choi D."/>
        </authorList>
    </citation>
    <scope>NUCLEOTIDE SEQUENCE [LARGE SCALE GENOMIC DNA]</scope>
    <source>
        <strain evidence="2">cv. PBC81</strain>
    </source>
</reference>
<dbReference type="InterPro" id="IPR036388">
    <property type="entry name" value="WH-like_DNA-bd_sf"/>
</dbReference>
<dbReference type="Gene3D" id="3.30.420.100">
    <property type="match status" value="1"/>
</dbReference>
<dbReference type="STRING" id="33114.A0A2G2W590"/>
<keyword evidence="2" id="KW-1185">Reference proteome</keyword>
<protein>
    <submittedName>
        <fullName evidence="1">Uncharacterized protein</fullName>
    </submittedName>
</protein>
<comment type="caution">
    <text evidence="1">The sequence shown here is derived from an EMBL/GenBank/DDBJ whole genome shotgun (WGS) entry which is preliminary data.</text>
</comment>
<dbReference type="EMBL" id="MLFT02000008">
    <property type="protein sequence ID" value="PHT40369.1"/>
    <property type="molecule type" value="Genomic_DNA"/>
</dbReference>
<proteinExistence type="predicted"/>
<sequence length="255" mass="29160">MNEEIMRIKESHGAGDNDALGYDDWCVHPGVDLSEANKIPKFELFNGTENLIAHLRRETFADLVKIEESLEEGIRIGKIVKTPISSGTFMFLKKKRKDVGDSSIDAARDSFNNLVNARYVERCPTPEPFLKPPSEEKTAVKKRGAKSAKVQTFLVEDKISLPDHRQSFYLLACSNCNHYALMEDKPEKYQSHFSVYLKSGLEQHNIEEMYNLKKQTYEERKDRLIKRLNALNATGGNEDDDEKDGRNLSFARLVE</sequence>
<dbReference type="Gene3D" id="1.10.10.10">
    <property type="entry name" value="Winged helix-like DNA-binding domain superfamily/Winged helix DNA-binding domain"/>
    <property type="match status" value="1"/>
</dbReference>
<accession>A0A2G2W590</accession>
<dbReference type="OrthoDB" id="1709924at2759"/>
<name>A0A2G2W590_CAPBA</name>
<dbReference type="AlphaFoldDB" id="A0A2G2W590"/>
<organism evidence="1 2">
    <name type="scientific">Capsicum baccatum</name>
    <name type="common">Peruvian pepper</name>
    <dbReference type="NCBI Taxonomy" id="33114"/>
    <lineage>
        <taxon>Eukaryota</taxon>
        <taxon>Viridiplantae</taxon>
        <taxon>Streptophyta</taxon>
        <taxon>Embryophyta</taxon>
        <taxon>Tracheophyta</taxon>
        <taxon>Spermatophyta</taxon>
        <taxon>Magnoliopsida</taxon>
        <taxon>eudicotyledons</taxon>
        <taxon>Gunneridae</taxon>
        <taxon>Pentapetalae</taxon>
        <taxon>asterids</taxon>
        <taxon>lamiids</taxon>
        <taxon>Solanales</taxon>
        <taxon>Solanaceae</taxon>
        <taxon>Solanoideae</taxon>
        <taxon>Capsiceae</taxon>
        <taxon>Capsicum</taxon>
    </lineage>
</organism>
<reference evidence="1 2" key="1">
    <citation type="journal article" date="2017" name="Genome Biol.">
        <title>New reference genome sequences of hot pepper reveal the massive evolution of plant disease-resistance genes by retroduplication.</title>
        <authorList>
            <person name="Kim S."/>
            <person name="Park J."/>
            <person name="Yeom S.I."/>
            <person name="Kim Y.M."/>
            <person name="Seo E."/>
            <person name="Kim K.T."/>
            <person name="Kim M.S."/>
            <person name="Lee J.M."/>
            <person name="Cheong K."/>
            <person name="Shin H.S."/>
            <person name="Kim S.B."/>
            <person name="Han K."/>
            <person name="Lee J."/>
            <person name="Park M."/>
            <person name="Lee H.A."/>
            <person name="Lee H.Y."/>
            <person name="Lee Y."/>
            <person name="Oh S."/>
            <person name="Lee J.H."/>
            <person name="Choi E."/>
            <person name="Choi E."/>
            <person name="Lee S.E."/>
            <person name="Jeon J."/>
            <person name="Kim H."/>
            <person name="Choi G."/>
            <person name="Song H."/>
            <person name="Lee J."/>
            <person name="Lee S.C."/>
            <person name="Kwon J.K."/>
            <person name="Lee H.Y."/>
            <person name="Koo N."/>
            <person name="Hong Y."/>
            <person name="Kim R.W."/>
            <person name="Kang W.H."/>
            <person name="Huh J.H."/>
            <person name="Kang B.C."/>
            <person name="Yang T.J."/>
            <person name="Lee Y.H."/>
            <person name="Bennetzen J.L."/>
            <person name="Choi D."/>
        </authorList>
    </citation>
    <scope>NUCLEOTIDE SEQUENCE [LARGE SCALE GENOMIC DNA]</scope>
    <source>
        <strain evidence="2">cv. PBC81</strain>
    </source>
</reference>
<gene>
    <name evidence="1" type="ORF">CQW23_19223</name>
</gene>
<evidence type="ECO:0000313" key="1">
    <source>
        <dbReference type="EMBL" id="PHT40369.1"/>
    </source>
</evidence>
<evidence type="ECO:0000313" key="2">
    <source>
        <dbReference type="Proteomes" id="UP000224567"/>
    </source>
</evidence>